<sequence length="130" mass="14506">MTLFFVKCVYCGIIFVVLSKYTTTAQDLGPDDTYTFCGKGRQDNSACQGFCVHNQTICSPIVGICSCAAPATRLKTLSSNYNCKPARPRSRCHNGCKTYAMITPRFRRGETKICDSKTMNKRMCFCLPKV</sequence>
<protein>
    <submittedName>
        <fullName evidence="2">Uncharacterized protein</fullName>
    </submittedName>
</protein>
<name>A0A226F2P0_FOLCA</name>
<evidence type="ECO:0000313" key="3">
    <source>
        <dbReference type="Proteomes" id="UP000198287"/>
    </source>
</evidence>
<keyword evidence="3" id="KW-1185">Reference proteome</keyword>
<evidence type="ECO:0000256" key="1">
    <source>
        <dbReference type="SAM" id="SignalP"/>
    </source>
</evidence>
<feature type="chain" id="PRO_5013211682" evidence="1">
    <location>
        <begin position="20"/>
        <end position="130"/>
    </location>
</feature>
<organism evidence="2 3">
    <name type="scientific">Folsomia candida</name>
    <name type="common">Springtail</name>
    <dbReference type="NCBI Taxonomy" id="158441"/>
    <lineage>
        <taxon>Eukaryota</taxon>
        <taxon>Metazoa</taxon>
        <taxon>Ecdysozoa</taxon>
        <taxon>Arthropoda</taxon>
        <taxon>Hexapoda</taxon>
        <taxon>Collembola</taxon>
        <taxon>Entomobryomorpha</taxon>
        <taxon>Isotomoidea</taxon>
        <taxon>Isotomidae</taxon>
        <taxon>Proisotominae</taxon>
        <taxon>Folsomia</taxon>
    </lineage>
</organism>
<dbReference type="Proteomes" id="UP000198287">
    <property type="component" value="Unassembled WGS sequence"/>
</dbReference>
<evidence type="ECO:0000313" key="2">
    <source>
        <dbReference type="EMBL" id="OXA64065.1"/>
    </source>
</evidence>
<comment type="caution">
    <text evidence="2">The sequence shown here is derived from an EMBL/GenBank/DDBJ whole genome shotgun (WGS) entry which is preliminary data.</text>
</comment>
<dbReference type="AlphaFoldDB" id="A0A226F2P0"/>
<reference evidence="2 3" key="1">
    <citation type="submission" date="2015-12" db="EMBL/GenBank/DDBJ databases">
        <title>The genome of Folsomia candida.</title>
        <authorList>
            <person name="Faddeeva A."/>
            <person name="Derks M.F."/>
            <person name="Anvar Y."/>
            <person name="Smit S."/>
            <person name="Van Straalen N."/>
            <person name="Roelofs D."/>
        </authorList>
    </citation>
    <scope>NUCLEOTIDE SEQUENCE [LARGE SCALE GENOMIC DNA]</scope>
    <source>
        <strain evidence="2 3">VU population</strain>
        <tissue evidence="2">Whole body</tissue>
    </source>
</reference>
<dbReference type="OMA" id="GDSRICT"/>
<accession>A0A226F2P0</accession>
<dbReference type="EMBL" id="LNIX01000001">
    <property type="protein sequence ID" value="OXA64065.1"/>
    <property type="molecule type" value="Genomic_DNA"/>
</dbReference>
<feature type="signal peptide" evidence="1">
    <location>
        <begin position="1"/>
        <end position="19"/>
    </location>
</feature>
<proteinExistence type="predicted"/>
<dbReference type="OrthoDB" id="10476986at2759"/>
<gene>
    <name evidence="2" type="ORF">Fcan01_02413</name>
</gene>
<keyword evidence="1" id="KW-0732">Signal</keyword>